<evidence type="ECO:0000313" key="10">
    <source>
        <dbReference type="EMBL" id="MFD2065848.1"/>
    </source>
</evidence>
<organism evidence="10 11">
    <name type="scientific">Pontibacter silvestris</name>
    <dbReference type="NCBI Taxonomy" id="2305183"/>
    <lineage>
        <taxon>Bacteria</taxon>
        <taxon>Pseudomonadati</taxon>
        <taxon>Bacteroidota</taxon>
        <taxon>Cytophagia</taxon>
        <taxon>Cytophagales</taxon>
        <taxon>Hymenobacteraceae</taxon>
        <taxon>Pontibacter</taxon>
    </lineage>
</organism>
<dbReference type="GO" id="GO:0016757">
    <property type="term" value="F:glycosyltransferase activity"/>
    <property type="evidence" value="ECO:0007669"/>
    <property type="project" value="UniProtKB-KW"/>
</dbReference>
<feature type="transmembrane region" description="Helical" evidence="8">
    <location>
        <begin position="244"/>
        <end position="263"/>
    </location>
</feature>
<sequence>MNFWELATLPLEYEQKAPIGYLWIVRLFVIFFGKGEMALRLFSLISGIASLFIFMPIARYFLKPWAAVMALGILALSTPAVYHSVEAKQYSSELFASILALLFYTRYSRQISLGPLVKWGILGGGLLLFSYSVIFVLAGIAFAICLNTLLNRNWRKLLLYLIPFSIWLLCFALTYIFFIGKYKDSGWLAFFFEKHHGFMPVPPTSVSEFLWFPRVPYLALQYPLGLLLNFSDVWYYNYSKGETLLRMPLLPILLEIAGLIYLFRKDKLSLAVFIFPIILALTASGLKLYPFLERFTLFTTPLLILIIALGAEQVYTFFAFNAKMAAVLFVLILAPPLWNSARTVANPNLFYKREFNREALLFVNDRFKEGDTVYLYWNTVHIYEYYKEAYHLKFDAIEGKDLKNVSNCKEEYLANLRPGFNGFEGNKRLWLVYDKNVRNNIGDFVGYPKWYHDPKFIPGKMLEDTFSTYGKKTEFSINDKKIAITLFDLYTKSNRTEDL</sequence>
<protein>
    <submittedName>
        <fullName evidence="10">Glycosyltransferase family 39 protein</fullName>
        <ecNumber evidence="10">2.4.-.-</ecNumber>
    </submittedName>
</protein>
<evidence type="ECO:0000256" key="6">
    <source>
        <dbReference type="ARBA" id="ARBA00022989"/>
    </source>
</evidence>
<dbReference type="EC" id="2.4.-.-" evidence="10"/>
<comment type="caution">
    <text evidence="10">The sequence shown here is derived from an EMBL/GenBank/DDBJ whole genome shotgun (WGS) entry which is preliminary data.</text>
</comment>
<feature type="transmembrane region" description="Helical" evidence="8">
    <location>
        <begin position="270"/>
        <end position="289"/>
    </location>
</feature>
<feature type="domain" description="Glycosyltransferase RgtA/B/C/D-like" evidence="9">
    <location>
        <begin position="17"/>
        <end position="171"/>
    </location>
</feature>
<dbReference type="PANTHER" id="PTHR33908:SF11">
    <property type="entry name" value="MEMBRANE PROTEIN"/>
    <property type="match status" value="1"/>
</dbReference>
<dbReference type="RefSeq" id="WP_229962277.1">
    <property type="nucleotide sequence ID" value="NZ_JAJJWI010000020.1"/>
</dbReference>
<keyword evidence="11" id="KW-1185">Reference proteome</keyword>
<evidence type="ECO:0000256" key="3">
    <source>
        <dbReference type="ARBA" id="ARBA00022676"/>
    </source>
</evidence>
<gene>
    <name evidence="10" type="ORF">ACFSKU_03060</name>
</gene>
<reference evidence="11" key="1">
    <citation type="journal article" date="2019" name="Int. J. Syst. Evol. Microbiol.">
        <title>The Global Catalogue of Microorganisms (GCM) 10K type strain sequencing project: providing services to taxonomists for standard genome sequencing and annotation.</title>
        <authorList>
            <consortium name="The Broad Institute Genomics Platform"/>
            <consortium name="The Broad Institute Genome Sequencing Center for Infectious Disease"/>
            <person name="Wu L."/>
            <person name="Ma J."/>
        </authorList>
    </citation>
    <scope>NUCLEOTIDE SEQUENCE [LARGE SCALE GENOMIC DNA]</scope>
    <source>
        <strain evidence="11">JCM 16545</strain>
    </source>
</reference>
<evidence type="ECO:0000256" key="4">
    <source>
        <dbReference type="ARBA" id="ARBA00022679"/>
    </source>
</evidence>
<dbReference type="InterPro" id="IPR050297">
    <property type="entry name" value="LipidA_mod_glycosyltrf_83"/>
</dbReference>
<feature type="transmembrane region" description="Helical" evidence="8">
    <location>
        <begin position="15"/>
        <end position="32"/>
    </location>
</feature>
<feature type="transmembrane region" description="Helical" evidence="8">
    <location>
        <begin position="39"/>
        <end position="58"/>
    </location>
</feature>
<evidence type="ECO:0000256" key="2">
    <source>
        <dbReference type="ARBA" id="ARBA00022475"/>
    </source>
</evidence>
<evidence type="ECO:0000256" key="8">
    <source>
        <dbReference type="SAM" id="Phobius"/>
    </source>
</evidence>
<keyword evidence="4 10" id="KW-0808">Transferase</keyword>
<evidence type="ECO:0000256" key="7">
    <source>
        <dbReference type="ARBA" id="ARBA00023136"/>
    </source>
</evidence>
<feature type="transmembrane region" description="Helical" evidence="8">
    <location>
        <begin position="64"/>
        <end position="83"/>
    </location>
</feature>
<accession>A0ABW4WUH1</accession>
<keyword evidence="3 10" id="KW-0328">Glycosyltransferase</keyword>
<evidence type="ECO:0000256" key="5">
    <source>
        <dbReference type="ARBA" id="ARBA00022692"/>
    </source>
</evidence>
<feature type="transmembrane region" description="Helical" evidence="8">
    <location>
        <begin position="119"/>
        <end position="145"/>
    </location>
</feature>
<proteinExistence type="predicted"/>
<feature type="transmembrane region" description="Helical" evidence="8">
    <location>
        <begin position="295"/>
        <end position="311"/>
    </location>
</feature>
<comment type="subcellular location">
    <subcellularLocation>
        <location evidence="1">Cell membrane</location>
        <topology evidence="1">Multi-pass membrane protein</topology>
    </subcellularLocation>
</comment>
<feature type="transmembrane region" description="Helical" evidence="8">
    <location>
        <begin position="157"/>
        <end position="178"/>
    </location>
</feature>
<keyword evidence="5 8" id="KW-0812">Transmembrane</keyword>
<dbReference type="InterPro" id="IPR038731">
    <property type="entry name" value="RgtA/B/C-like"/>
</dbReference>
<feature type="transmembrane region" description="Helical" evidence="8">
    <location>
        <begin position="90"/>
        <end position="107"/>
    </location>
</feature>
<dbReference type="PANTHER" id="PTHR33908">
    <property type="entry name" value="MANNOSYLTRANSFERASE YKCB-RELATED"/>
    <property type="match status" value="1"/>
</dbReference>
<dbReference type="Proteomes" id="UP001597369">
    <property type="component" value="Unassembled WGS sequence"/>
</dbReference>
<evidence type="ECO:0000313" key="11">
    <source>
        <dbReference type="Proteomes" id="UP001597369"/>
    </source>
</evidence>
<dbReference type="EMBL" id="JBHUHV010000011">
    <property type="protein sequence ID" value="MFD2065848.1"/>
    <property type="molecule type" value="Genomic_DNA"/>
</dbReference>
<keyword evidence="7 8" id="KW-0472">Membrane</keyword>
<evidence type="ECO:0000256" key="1">
    <source>
        <dbReference type="ARBA" id="ARBA00004651"/>
    </source>
</evidence>
<keyword evidence="6 8" id="KW-1133">Transmembrane helix</keyword>
<dbReference type="Pfam" id="PF13231">
    <property type="entry name" value="PMT_2"/>
    <property type="match status" value="1"/>
</dbReference>
<keyword evidence="2" id="KW-1003">Cell membrane</keyword>
<feature type="transmembrane region" description="Helical" evidence="8">
    <location>
        <begin position="318"/>
        <end position="338"/>
    </location>
</feature>
<name>A0ABW4WUH1_9BACT</name>
<evidence type="ECO:0000259" key="9">
    <source>
        <dbReference type="Pfam" id="PF13231"/>
    </source>
</evidence>